<protein>
    <submittedName>
        <fullName evidence="2">Uncharacterized protein</fullName>
    </submittedName>
</protein>
<reference evidence="2 3" key="1">
    <citation type="submission" date="2023-07" db="EMBL/GenBank/DDBJ databases">
        <title>Sequencing the genomes of 1000 actinobacteria strains.</title>
        <authorList>
            <person name="Klenk H.-P."/>
        </authorList>
    </citation>
    <scope>NUCLEOTIDE SEQUENCE [LARGE SCALE GENOMIC DNA]</scope>
    <source>
        <strain evidence="2 3">DSM 45805</strain>
    </source>
</reference>
<sequence>MTENRIASGIRAGAERISVLATRGETTKAAPTAGEREAWVADRARKQRPGPAGRRG</sequence>
<name>A0ABU0EYP7_9PSEU</name>
<comment type="caution">
    <text evidence="2">The sequence shown here is derived from an EMBL/GenBank/DDBJ whole genome shotgun (WGS) entry which is preliminary data.</text>
</comment>
<evidence type="ECO:0000313" key="2">
    <source>
        <dbReference type="EMBL" id="MDQ0380431.1"/>
    </source>
</evidence>
<dbReference type="EMBL" id="JAUSUT010000001">
    <property type="protein sequence ID" value="MDQ0380431.1"/>
    <property type="molecule type" value="Genomic_DNA"/>
</dbReference>
<keyword evidence="3" id="KW-1185">Reference proteome</keyword>
<accession>A0ABU0EYP7</accession>
<organism evidence="2 3">
    <name type="scientific">Amycolatopsis thermophila</name>
    <dbReference type="NCBI Taxonomy" id="206084"/>
    <lineage>
        <taxon>Bacteria</taxon>
        <taxon>Bacillati</taxon>
        <taxon>Actinomycetota</taxon>
        <taxon>Actinomycetes</taxon>
        <taxon>Pseudonocardiales</taxon>
        <taxon>Pseudonocardiaceae</taxon>
        <taxon>Amycolatopsis</taxon>
    </lineage>
</organism>
<feature type="region of interest" description="Disordered" evidence="1">
    <location>
        <begin position="22"/>
        <end position="56"/>
    </location>
</feature>
<dbReference type="Proteomes" id="UP001229651">
    <property type="component" value="Unassembled WGS sequence"/>
</dbReference>
<gene>
    <name evidence="2" type="ORF">FB470_004425</name>
</gene>
<proteinExistence type="predicted"/>
<feature type="compositionally biased region" description="Basic and acidic residues" evidence="1">
    <location>
        <begin position="34"/>
        <end position="44"/>
    </location>
</feature>
<evidence type="ECO:0000256" key="1">
    <source>
        <dbReference type="SAM" id="MobiDB-lite"/>
    </source>
</evidence>
<evidence type="ECO:0000313" key="3">
    <source>
        <dbReference type="Proteomes" id="UP001229651"/>
    </source>
</evidence>